<keyword evidence="3" id="KW-1185">Reference proteome</keyword>
<evidence type="ECO:0008006" key="4">
    <source>
        <dbReference type="Google" id="ProtNLM"/>
    </source>
</evidence>
<dbReference type="Proteomes" id="UP001150924">
    <property type="component" value="Unassembled WGS sequence"/>
</dbReference>
<accession>A0A9X3IYZ0</accession>
<dbReference type="RefSeq" id="WP_267771667.1">
    <property type="nucleotide sequence ID" value="NZ_JAPNKE010000002.1"/>
</dbReference>
<evidence type="ECO:0000256" key="1">
    <source>
        <dbReference type="SAM" id="MobiDB-lite"/>
    </source>
</evidence>
<comment type="caution">
    <text evidence="2">The sequence shown here is derived from an EMBL/GenBank/DDBJ whole genome shotgun (WGS) entry which is preliminary data.</text>
</comment>
<dbReference type="EMBL" id="JAPNKE010000002">
    <property type="protein sequence ID" value="MCY1009011.1"/>
    <property type="molecule type" value="Genomic_DNA"/>
</dbReference>
<feature type="region of interest" description="Disordered" evidence="1">
    <location>
        <begin position="27"/>
        <end position="88"/>
    </location>
</feature>
<feature type="compositionally biased region" description="Low complexity" evidence="1">
    <location>
        <begin position="43"/>
        <end position="58"/>
    </location>
</feature>
<name>A0A9X3IYZ0_9BACT</name>
<reference evidence="2" key="1">
    <citation type="submission" date="2022-11" db="EMBL/GenBank/DDBJ databases">
        <title>Minimal conservation of predation-associated metabolite biosynthetic gene clusters underscores biosynthetic potential of Myxococcota including descriptions for ten novel species: Archangium lansinium sp. nov., Myxococcus landrumus sp. nov., Nannocystis bai.</title>
        <authorList>
            <person name="Ahearne A."/>
            <person name="Stevens C."/>
            <person name="Phillips K."/>
        </authorList>
    </citation>
    <scope>NUCLEOTIDE SEQUENCE</scope>
    <source>
        <strain evidence="2">Na p29</strain>
    </source>
</reference>
<sequence length="281" mass="29721">MQTLPRILVILPALLAFGCPGPKGNLGQYTASDGGETDGGETDGATTDETTTADAGTTVESETSPDDPPPACAEPGDPTSESATFLFDPPLASDGFAGECEVSAIEADPDGAEIALTCGEQAVQIRLELDEPLTQFAVGDPLALDYRLVQSFGQSEWFTLRLPAPDGALLLGGVQAEDLTPPNADSFFAPLSMTRQDGVCMTTIDCDNMEEPIAVEFTHGDDHAVVFASHTAVLGESAPYRVGASTARKHYSEAADGLGGFCQVFDVPEYYYRLMFHRLDE</sequence>
<gene>
    <name evidence="2" type="ORF">OV079_26320</name>
</gene>
<evidence type="ECO:0000313" key="3">
    <source>
        <dbReference type="Proteomes" id="UP001150924"/>
    </source>
</evidence>
<organism evidence="2 3">
    <name type="scientific">Nannocystis pusilla</name>
    <dbReference type="NCBI Taxonomy" id="889268"/>
    <lineage>
        <taxon>Bacteria</taxon>
        <taxon>Pseudomonadati</taxon>
        <taxon>Myxococcota</taxon>
        <taxon>Polyangia</taxon>
        <taxon>Nannocystales</taxon>
        <taxon>Nannocystaceae</taxon>
        <taxon>Nannocystis</taxon>
    </lineage>
</organism>
<evidence type="ECO:0000313" key="2">
    <source>
        <dbReference type="EMBL" id="MCY1009011.1"/>
    </source>
</evidence>
<proteinExistence type="predicted"/>
<protein>
    <recommendedName>
        <fullName evidence="4">Lipoprotein</fullName>
    </recommendedName>
</protein>
<dbReference type="PROSITE" id="PS51257">
    <property type="entry name" value="PROKAR_LIPOPROTEIN"/>
    <property type="match status" value="1"/>
</dbReference>
<dbReference type="AlphaFoldDB" id="A0A9X3IYZ0"/>